<reference evidence="5" key="2">
    <citation type="submission" date="2022-08" db="UniProtKB">
        <authorList>
            <consortium name="EnsemblMetazoa"/>
        </authorList>
    </citation>
    <scope>IDENTIFICATION</scope>
    <source>
        <strain evidence="5">STECLA/ALBI9_A</strain>
    </source>
</reference>
<dbReference type="Gene3D" id="1.10.168.10">
    <property type="entry name" value="Phosducin, domain 2"/>
    <property type="match status" value="1"/>
</dbReference>
<dbReference type="AlphaFoldDB" id="A0A182FQW6"/>
<name>A0A182FQW6_ANOAL</name>
<evidence type="ECO:0000256" key="2">
    <source>
        <dbReference type="SAM" id="MobiDB-lite"/>
    </source>
</evidence>
<dbReference type="PANTHER" id="PTHR10658:SF54">
    <property type="entry name" value="CYTOPLASMIC PHOSPHATIDYLINOSITOL TRANSFER PROTEIN 1"/>
    <property type="match status" value="1"/>
</dbReference>
<evidence type="ECO:0000259" key="4">
    <source>
        <dbReference type="Pfam" id="PF02121"/>
    </source>
</evidence>
<keyword evidence="6" id="KW-1185">Reference proteome</keyword>
<dbReference type="Gene3D" id="3.30.530.20">
    <property type="match status" value="1"/>
</dbReference>
<dbReference type="InterPro" id="IPR055261">
    <property type="entry name" value="PI_transfer_N"/>
</dbReference>
<dbReference type="STRING" id="7167.A0A182FQW6"/>
<organism evidence="5 6">
    <name type="scientific">Anopheles albimanus</name>
    <name type="common">New world malaria mosquito</name>
    <dbReference type="NCBI Taxonomy" id="7167"/>
    <lineage>
        <taxon>Eukaryota</taxon>
        <taxon>Metazoa</taxon>
        <taxon>Ecdysozoa</taxon>
        <taxon>Arthropoda</taxon>
        <taxon>Hexapoda</taxon>
        <taxon>Insecta</taxon>
        <taxon>Pterygota</taxon>
        <taxon>Neoptera</taxon>
        <taxon>Endopterygota</taxon>
        <taxon>Diptera</taxon>
        <taxon>Nematocera</taxon>
        <taxon>Culicoidea</taxon>
        <taxon>Culicidae</taxon>
        <taxon>Anophelinae</taxon>
        <taxon>Anopheles</taxon>
    </lineage>
</organism>
<dbReference type="GO" id="GO:0071944">
    <property type="term" value="C:cell periphery"/>
    <property type="evidence" value="ECO:0007669"/>
    <property type="project" value="UniProtKB-ARBA"/>
</dbReference>
<feature type="domain" description="Phosducin" evidence="3">
    <location>
        <begin position="293"/>
        <end position="509"/>
    </location>
</feature>
<comment type="similarity">
    <text evidence="1">Belongs to the phosducin family.</text>
</comment>
<dbReference type="VEuPathDB" id="VectorBase:AALB20_029070"/>
<evidence type="ECO:0000313" key="6">
    <source>
        <dbReference type="Proteomes" id="UP000069272"/>
    </source>
</evidence>
<dbReference type="Pfam" id="PF02114">
    <property type="entry name" value="Phosducin"/>
    <property type="match status" value="1"/>
</dbReference>
<dbReference type="InterPro" id="IPR023393">
    <property type="entry name" value="START-like_dom_sf"/>
</dbReference>
<reference evidence="5 6" key="1">
    <citation type="journal article" date="2017" name="G3 (Bethesda)">
        <title>The Physical Genome Mapping of Anopheles albimanus Corrected Scaffold Misassemblies and Identified Interarm Rearrangements in Genus Anopheles.</title>
        <authorList>
            <person name="Artemov G.N."/>
            <person name="Peery A.N."/>
            <person name="Jiang X."/>
            <person name="Tu Z."/>
            <person name="Stegniy V.N."/>
            <person name="Sharakhova M.V."/>
            <person name="Sharakhov I.V."/>
        </authorList>
    </citation>
    <scope>NUCLEOTIDE SEQUENCE [LARGE SCALE GENOMIC DNA]</scope>
    <source>
        <strain evidence="5 6">ALBI9_A</strain>
    </source>
</reference>
<evidence type="ECO:0000259" key="3">
    <source>
        <dbReference type="Pfam" id="PF02114"/>
    </source>
</evidence>
<dbReference type="CDD" id="cd02987">
    <property type="entry name" value="Phd_like_Phd"/>
    <property type="match status" value="1"/>
</dbReference>
<evidence type="ECO:0000313" key="5">
    <source>
        <dbReference type="EnsemblMetazoa" id="AALB008937-PA"/>
    </source>
</evidence>
<dbReference type="VEuPathDB" id="VectorBase:AALB20_026138"/>
<protein>
    <submittedName>
        <fullName evidence="5">Uncharacterized protein</fullName>
    </submittedName>
</protein>
<dbReference type="GO" id="GO:0008277">
    <property type="term" value="P:regulation of G protein-coupled receptor signaling pathway"/>
    <property type="evidence" value="ECO:0007669"/>
    <property type="project" value="InterPro"/>
</dbReference>
<dbReference type="Proteomes" id="UP000069272">
    <property type="component" value="Chromosome 2R"/>
</dbReference>
<dbReference type="PRINTS" id="PR00677">
    <property type="entry name" value="PHOSDUCIN"/>
</dbReference>
<dbReference type="SUPFAM" id="SSF52833">
    <property type="entry name" value="Thioredoxin-like"/>
    <property type="match status" value="1"/>
</dbReference>
<dbReference type="InterPro" id="IPR023196">
    <property type="entry name" value="Phosducin_N_dom_sf"/>
</dbReference>
<feature type="compositionally biased region" description="Acidic residues" evidence="2">
    <location>
        <begin position="240"/>
        <end position="259"/>
    </location>
</feature>
<dbReference type="FunFam" id="3.30.530.20:FF:000028">
    <property type="entry name" value="Phosphatidylinositol transfer protein 5"/>
    <property type="match status" value="1"/>
</dbReference>
<dbReference type="GO" id="GO:0005737">
    <property type="term" value="C:cytoplasm"/>
    <property type="evidence" value="ECO:0007669"/>
    <property type="project" value="UniProtKB-ARBA"/>
</dbReference>
<dbReference type="EnsemblMetazoa" id="AALB008937-RA">
    <property type="protein sequence ID" value="AALB008937-PA"/>
    <property type="gene ID" value="AALB008937"/>
</dbReference>
<proteinExistence type="inferred from homology"/>
<dbReference type="InterPro" id="IPR001200">
    <property type="entry name" value="Phosducin"/>
</dbReference>
<evidence type="ECO:0000256" key="1">
    <source>
        <dbReference type="ARBA" id="ARBA00009686"/>
    </source>
</evidence>
<dbReference type="GO" id="GO:0008526">
    <property type="term" value="F:phosphatidylinositol transfer activity"/>
    <property type="evidence" value="ECO:0007669"/>
    <property type="project" value="UniProtKB-ARBA"/>
</dbReference>
<dbReference type="VEuPathDB" id="VectorBase:AALB006545"/>
<accession>A0A182FQW6</accession>
<feature type="compositionally biased region" description="Basic and acidic residues" evidence="2">
    <location>
        <begin position="260"/>
        <end position="270"/>
    </location>
</feature>
<dbReference type="Gene3D" id="3.40.30.10">
    <property type="entry name" value="Glutaredoxin"/>
    <property type="match status" value="1"/>
</dbReference>
<dbReference type="SUPFAM" id="SSF55961">
    <property type="entry name" value="Bet v1-like"/>
    <property type="match status" value="1"/>
</dbReference>
<dbReference type="InterPro" id="IPR001666">
    <property type="entry name" value="PI_transfer"/>
</dbReference>
<sequence>MVLIKEYRICMPLTVEEYKVGQLYMIARHSLEQSDDGEGVEVIENKECYDPDHGKGQYTEKRIHLSSRLPYWLQAICPKVFYVIEKGWNYYPYTVTGKSMIVKCDYTCSFIPKLHIRILTRFEDNAGTSENCLNLPEETLKTRIVDSVDIAFEEPAEKHYKREEDPKFFKSQVTGRGPLVEGWRETDKPMMCSYKVVEASFEVWGLQTRVEEFIQKLTTTMATLDDKLLGEKVHNYCSSSEDEEQDEATGDGGGEEGDSNEQRSADDRRGKASSHRMNKINPVREEESLQHKTHWTGTAGNTGPKGVIQDWQRFKQLEAERREQDEAEKLRLLKKLSITAQTKEEDEKAAAMSELDAEFEELMEEGFLLEYQRKRMAEMLALMERKGRYGELIDLKTGDDFLQAIDKENKNTTVVVHIYREKYGPCTKMNEALKQLAKEYLNVKFCKFICTDAGLSNMFKASGVPALLIYKGGQMIGNFVKLVDDLSDEFDYSDVESFLVENGIINDKSCNPAIVQQPQQ</sequence>
<dbReference type="PANTHER" id="PTHR10658">
    <property type="entry name" value="PHOSPHATIDYLINOSITOL TRANSFER PROTEIN"/>
    <property type="match status" value="1"/>
</dbReference>
<dbReference type="Pfam" id="PF02121">
    <property type="entry name" value="IP_trans"/>
    <property type="match status" value="1"/>
</dbReference>
<feature type="domain" description="Phosphatidylinositol transfer protein N-terminal" evidence="4">
    <location>
        <begin position="2"/>
        <end position="221"/>
    </location>
</feature>
<dbReference type="VEuPathDB" id="VectorBase:AALB017545"/>
<dbReference type="InterPro" id="IPR024253">
    <property type="entry name" value="Phosducin_thioredoxin-like_dom"/>
</dbReference>
<dbReference type="GO" id="GO:0035091">
    <property type="term" value="F:phosphatidylinositol binding"/>
    <property type="evidence" value="ECO:0007669"/>
    <property type="project" value="TreeGrafter"/>
</dbReference>
<dbReference type="InterPro" id="IPR036249">
    <property type="entry name" value="Thioredoxin-like_sf"/>
</dbReference>
<feature type="region of interest" description="Disordered" evidence="2">
    <location>
        <begin position="237"/>
        <end position="306"/>
    </location>
</feature>